<dbReference type="EMBL" id="LT934115">
    <property type="protein sequence ID" value="VAH62488.1"/>
    <property type="molecule type" value="Genomic_DNA"/>
</dbReference>
<dbReference type="InterPro" id="IPR001806">
    <property type="entry name" value="Small_GTPase"/>
</dbReference>
<dbReference type="Gramene" id="TRITD3Av1G165800.1">
    <property type="protein sequence ID" value="TRITD3Av1G165800.1"/>
    <property type="gene ID" value="TRITD3Av1G165800"/>
</dbReference>
<dbReference type="AlphaFoldDB" id="A0A9R0RLV7"/>
<sequence>MAVAYRAEEEYDYLFKVVLIGDSGVGKSNLLSRFARDEFSLDTRSTIGVEFATKTVRVDGKLVKAQIWDTAGQERYRAITSAYYRGAVGALVVYDVTRHITFENAERWLTELRDHTDANIVVMLVGNKADLRHLRAVSPEEARAFAERHRTFSMETSALEATNVEDAFTEVLGEIYRVVSKKALDIGDDPAAPPRGKTIDVGGKDDVTPVQKNALGCDNFRSRRFIISKANGVWERLGMDDIIDKACEIDHSGEAVLKYLLLLPGQGLRIMDYHNVREMIAVSAWYLWWERRKLVHKEKTQNALQISMGVLALTTNFINALSPKASTKEDGLVPPELL</sequence>
<dbReference type="InterPro" id="IPR005225">
    <property type="entry name" value="Small_GTP-bd"/>
</dbReference>
<dbReference type="PRINTS" id="PR00449">
    <property type="entry name" value="RASTRNSFRMNG"/>
</dbReference>
<dbReference type="GO" id="GO:0012505">
    <property type="term" value="C:endomembrane system"/>
    <property type="evidence" value="ECO:0007669"/>
    <property type="project" value="UniProtKB-SubCell"/>
</dbReference>
<comment type="subcellular location">
    <subcellularLocation>
        <location evidence="7">Endomembrane system</location>
        <topology evidence="7">Lipid-anchor</topology>
    </subcellularLocation>
</comment>
<evidence type="ECO:0000256" key="5">
    <source>
        <dbReference type="ARBA" id="ARBA00023288"/>
    </source>
</evidence>
<evidence type="ECO:0000313" key="8">
    <source>
        <dbReference type="EMBL" id="VAH62488.1"/>
    </source>
</evidence>
<dbReference type="Pfam" id="PF00071">
    <property type="entry name" value="Ras"/>
    <property type="match status" value="1"/>
</dbReference>
<dbReference type="NCBIfam" id="TIGR00231">
    <property type="entry name" value="small_GTP"/>
    <property type="match status" value="1"/>
</dbReference>
<reference evidence="8 9" key="1">
    <citation type="submission" date="2017-09" db="EMBL/GenBank/DDBJ databases">
        <authorList>
            <consortium name="International Durum Wheat Genome Sequencing Consortium (IDWGSC)"/>
            <person name="Milanesi L."/>
        </authorList>
    </citation>
    <scope>NUCLEOTIDE SEQUENCE [LARGE SCALE GENOMIC DNA]</scope>
    <source>
        <strain evidence="9">cv. Svevo</strain>
    </source>
</reference>
<keyword evidence="5" id="KW-0449">Lipoprotein</keyword>
<dbReference type="GO" id="GO:0003924">
    <property type="term" value="F:GTPase activity"/>
    <property type="evidence" value="ECO:0007669"/>
    <property type="project" value="InterPro"/>
</dbReference>
<evidence type="ECO:0000256" key="3">
    <source>
        <dbReference type="ARBA" id="ARBA00023134"/>
    </source>
</evidence>
<evidence type="ECO:0000256" key="4">
    <source>
        <dbReference type="ARBA" id="ARBA00023136"/>
    </source>
</evidence>
<proteinExistence type="inferred from homology"/>
<dbReference type="PANTHER" id="PTHR47979">
    <property type="entry name" value="DRAB11-RELATED"/>
    <property type="match status" value="1"/>
</dbReference>
<keyword evidence="3" id="KW-0342">GTP-binding</keyword>
<keyword evidence="9" id="KW-1185">Reference proteome</keyword>
<dbReference type="InterPro" id="IPR050209">
    <property type="entry name" value="Rab_GTPases_membrane_traffic"/>
</dbReference>
<evidence type="ECO:0008006" key="10">
    <source>
        <dbReference type="Google" id="ProtNLM"/>
    </source>
</evidence>
<keyword evidence="2" id="KW-0547">Nucleotide-binding</keyword>
<dbReference type="Gene3D" id="3.40.50.300">
    <property type="entry name" value="P-loop containing nucleotide triphosphate hydrolases"/>
    <property type="match status" value="1"/>
</dbReference>
<protein>
    <recommendedName>
        <fullName evidence="10">Ras-related protein RABA1f</fullName>
    </recommendedName>
</protein>
<dbReference type="CDD" id="cd01868">
    <property type="entry name" value="Rab11_like"/>
    <property type="match status" value="1"/>
</dbReference>
<evidence type="ECO:0000256" key="2">
    <source>
        <dbReference type="ARBA" id="ARBA00022741"/>
    </source>
</evidence>
<gene>
    <name evidence="8" type="ORF">TRITD_3Av1G165800</name>
</gene>
<dbReference type="SMART" id="SM00174">
    <property type="entry name" value="RHO"/>
    <property type="match status" value="1"/>
</dbReference>
<name>A0A9R0RLV7_TRITD</name>
<evidence type="ECO:0000256" key="6">
    <source>
        <dbReference type="ARBA" id="ARBA00023289"/>
    </source>
</evidence>
<evidence type="ECO:0000256" key="1">
    <source>
        <dbReference type="ARBA" id="ARBA00006270"/>
    </source>
</evidence>
<dbReference type="PROSITE" id="PS51420">
    <property type="entry name" value="RHO"/>
    <property type="match status" value="1"/>
</dbReference>
<accession>A0A9R0RLV7</accession>
<dbReference type="PROSITE" id="PS51421">
    <property type="entry name" value="RAS"/>
    <property type="match status" value="1"/>
</dbReference>
<keyword evidence="6" id="KW-0636">Prenylation</keyword>
<dbReference type="PROSITE" id="PS51419">
    <property type="entry name" value="RAB"/>
    <property type="match status" value="1"/>
</dbReference>
<dbReference type="OMA" id="KACEIDH"/>
<dbReference type="FunFam" id="3.40.50.300:FF:000067">
    <property type="entry name" value="ras-related protein RABA1f"/>
    <property type="match status" value="1"/>
</dbReference>
<dbReference type="SMART" id="SM00176">
    <property type="entry name" value="RAN"/>
    <property type="match status" value="1"/>
</dbReference>
<dbReference type="SMART" id="SM00175">
    <property type="entry name" value="RAB"/>
    <property type="match status" value="1"/>
</dbReference>
<dbReference type="GO" id="GO:0005525">
    <property type="term" value="F:GTP binding"/>
    <property type="evidence" value="ECO:0007669"/>
    <property type="project" value="UniProtKB-KW"/>
</dbReference>
<keyword evidence="4" id="KW-0472">Membrane</keyword>
<evidence type="ECO:0000313" key="9">
    <source>
        <dbReference type="Proteomes" id="UP000324705"/>
    </source>
</evidence>
<dbReference type="SMART" id="SM00173">
    <property type="entry name" value="RAS"/>
    <property type="match status" value="1"/>
</dbReference>
<evidence type="ECO:0000256" key="7">
    <source>
        <dbReference type="ARBA" id="ARBA00037868"/>
    </source>
</evidence>
<comment type="similarity">
    <text evidence="1">Belongs to the small GTPase superfamily. Rab family.</text>
</comment>
<organism evidence="8 9">
    <name type="scientific">Triticum turgidum subsp. durum</name>
    <name type="common">Durum wheat</name>
    <name type="synonym">Triticum durum</name>
    <dbReference type="NCBI Taxonomy" id="4567"/>
    <lineage>
        <taxon>Eukaryota</taxon>
        <taxon>Viridiplantae</taxon>
        <taxon>Streptophyta</taxon>
        <taxon>Embryophyta</taxon>
        <taxon>Tracheophyta</taxon>
        <taxon>Spermatophyta</taxon>
        <taxon>Magnoliopsida</taxon>
        <taxon>Liliopsida</taxon>
        <taxon>Poales</taxon>
        <taxon>Poaceae</taxon>
        <taxon>BOP clade</taxon>
        <taxon>Pooideae</taxon>
        <taxon>Triticodae</taxon>
        <taxon>Triticeae</taxon>
        <taxon>Triticinae</taxon>
        <taxon>Triticum</taxon>
    </lineage>
</organism>
<dbReference type="InterPro" id="IPR027417">
    <property type="entry name" value="P-loop_NTPase"/>
</dbReference>
<dbReference type="SUPFAM" id="SSF52540">
    <property type="entry name" value="P-loop containing nucleoside triphosphate hydrolases"/>
    <property type="match status" value="1"/>
</dbReference>
<dbReference type="Proteomes" id="UP000324705">
    <property type="component" value="Chromosome 3A"/>
</dbReference>